<dbReference type="AlphaFoldDB" id="A0A8J3FFM2"/>
<protein>
    <recommendedName>
        <fullName evidence="3">TIGR03089 family protein</fullName>
    </recommendedName>
</protein>
<dbReference type="NCBIfam" id="TIGR03089">
    <property type="entry name" value="TIGR03089 family protein"/>
    <property type="match status" value="1"/>
</dbReference>
<accession>A0A8J3FFM2</accession>
<dbReference type="EMBL" id="BMQB01000010">
    <property type="protein sequence ID" value="GGK05520.1"/>
    <property type="molecule type" value="Genomic_DNA"/>
</dbReference>
<dbReference type="Proteomes" id="UP000649739">
    <property type="component" value="Unassembled WGS sequence"/>
</dbReference>
<name>A0A8J3FFM2_9ACTN</name>
<keyword evidence="2" id="KW-1185">Reference proteome</keyword>
<dbReference type="RefSeq" id="WP_189171666.1">
    <property type="nucleotide sequence ID" value="NZ_BMQB01000010.1"/>
</dbReference>
<gene>
    <name evidence="1" type="ORF">GCM10010123_39250</name>
</gene>
<dbReference type="InterPro" id="IPR017523">
    <property type="entry name" value="Rv3268"/>
</dbReference>
<comment type="caution">
    <text evidence="1">The sequence shown here is derived from an EMBL/GenBank/DDBJ whole genome shotgun (WGS) entry which is preliminary data.</text>
</comment>
<evidence type="ECO:0000313" key="1">
    <source>
        <dbReference type="EMBL" id="GGK05520.1"/>
    </source>
</evidence>
<reference evidence="1" key="2">
    <citation type="submission" date="2020-09" db="EMBL/GenBank/DDBJ databases">
        <authorList>
            <person name="Sun Q."/>
            <person name="Ohkuma M."/>
        </authorList>
    </citation>
    <scope>NUCLEOTIDE SEQUENCE</scope>
    <source>
        <strain evidence="1">JCM 3090</strain>
    </source>
</reference>
<dbReference type="Gene3D" id="3.40.50.12780">
    <property type="entry name" value="N-terminal domain of ligase-like"/>
    <property type="match status" value="1"/>
</dbReference>
<sequence length="235" mass="23840">MKSPESVDLLFGRVLAGDPALPVLTWYDDATGERVELSGTTLDNWRAKTANLLVDECGLGAGDRAAVALPPHWQTAAVLLGCWSAGLAVGGPGADVIFGTPATAPDAEPAAPDRYVLGLAPLGLPMRAVPAGLTDYVAAVRQQGDHFAGPPVDPAAPALDGADHAATCAAARERAAALGIAAGARVLVDAARYPDPRDWLLAPLAAGASVVLCAGPVADDGGRRAAAERVTHRLP</sequence>
<dbReference type="InterPro" id="IPR042099">
    <property type="entry name" value="ANL_N_sf"/>
</dbReference>
<dbReference type="SUPFAM" id="SSF56801">
    <property type="entry name" value="Acetyl-CoA synthetase-like"/>
    <property type="match status" value="1"/>
</dbReference>
<evidence type="ECO:0008006" key="3">
    <source>
        <dbReference type="Google" id="ProtNLM"/>
    </source>
</evidence>
<evidence type="ECO:0000313" key="2">
    <source>
        <dbReference type="Proteomes" id="UP000649739"/>
    </source>
</evidence>
<organism evidence="1 2">
    <name type="scientific">Pilimelia anulata</name>
    <dbReference type="NCBI Taxonomy" id="53371"/>
    <lineage>
        <taxon>Bacteria</taxon>
        <taxon>Bacillati</taxon>
        <taxon>Actinomycetota</taxon>
        <taxon>Actinomycetes</taxon>
        <taxon>Micromonosporales</taxon>
        <taxon>Micromonosporaceae</taxon>
        <taxon>Pilimelia</taxon>
    </lineage>
</organism>
<proteinExistence type="predicted"/>
<reference evidence="1" key="1">
    <citation type="journal article" date="2014" name="Int. J. Syst. Evol. Microbiol.">
        <title>Complete genome sequence of Corynebacterium casei LMG S-19264T (=DSM 44701T), isolated from a smear-ripened cheese.</title>
        <authorList>
            <consortium name="US DOE Joint Genome Institute (JGI-PGF)"/>
            <person name="Walter F."/>
            <person name="Albersmeier A."/>
            <person name="Kalinowski J."/>
            <person name="Ruckert C."/>
        </authorList>
    </citation>
    <scope>NUCLEOTIDE SEQUENCE</scope>
    <source>
        <strain evidence="1">JCM 3090</strain>
    </source>
</reference>